<reference evidence="1 2" key="1">
    <citation type="submission" date="2019-02" db="EMBL/GenBank/DDBJ databases">
        <title>Draft genome sequence of Muricauda sp. 176CP4-71.</title>
        <authorList>
            <person name="Park J.-S."/>
        </authorList>
    </citation>
    <scope>NUCLEOTIDE SEQUENCE [LARGE SCALE GENOMIC DNA]</scope>
    <source>
        <strain evidence="1 2">176CP4-71</strain>
    </source>
</reference>
<sequence length="155" mass="16623">MFLKKILVGTILLCASFCCDEQTDCAAVLCAGPPVIGLEVLSDGQNIFESDIYDLQDVTLESTEASDFLVSLATYQNMDGEEVTVLVLDNAQWNSQAYDITLNFSLEATANLEIQIGSSPIGGCCGGIPTLENLLIDGNPTQRNEGTGFFTLNLN</sequence>
<protein>
    <submittedName>
        <fullName evidence="1">Uncharacterized protein</fullName>
    </submittedName>
</protein>
<dbReference type="Proteomes" id="UP000291981">
    <property type="component" value="Unassembled WGS sequence"/>
</dbReference>
<dbReference type="RefSeq" id="WP_130615525.1">
    <property type="nucleotide sequence ID" value="NZ_SGIU01000002.1"/>
</dbReference>
<evidence type="ECO:0000313" key="1">
    <source>
        <dbReference type="EMBL" id="TAI48106.1"/>
    </source>
</evidence>
<gene>
    <name evidence="1" type="ORF">EW142_15785</name>
</gene>
<evidence type="ECO:0000313" key="2">
    <source>
        <dbReference type="Proteomes" id="UP000291981"/>
    </source>
</evidence>
<accession>A0A4Q8QIT5</accession>
<name>A0A4Q8QIT5_9FLAO</name>
<organism evidence="1 2">
    <name type="scientific">Flagellimonas allohymeniacidonis</name>
    <dbReference type="NCBI Taxonomy" id="2517819"/>
    <lineage>
        <taxon>Bacteria</taxon>
        <taxon>Pseudomonadati</taxon>
        <taxon>Bacteroidota</taxon>
        <taxon>Flavobacteriia</taxon>
        <taxon>Flavobacteriales</taxon>
        <taxon>Flavobacteriaceae</taxon>
        <taxon>Flagellimonas</taxon>
    </lineage>
</organism>
<dbReference type="AlphaFoldDB" id="A0A4Q8QIT5"/>
<comment type="caution">
    <text evidence="1">The sequence shown here is derived from an EMBL/GenBank/DDBJ whole genome shotgun (WGS) entry which is preliminary data.</text>
</comment>
<keyword evidence="2" id="KW-1185">Reference proteome</keyword>
<proteinExistence type="predicted"/>
<dbReference type="OrthoDB" id="1446795at2"/>
<dbReference type="EMBL" id="SGIU01000002">
    <property type="protein sequence ID" value="TAI48106.1"/>
    <property type="molecule type" value="Genomic_DNA"/>
</dbReference>